<keyword evidence="3" id="KW-1185">Reference proteome</keyword>
<keyword evidence="1" id="KW-0472">Membrane</keyword>
<dbReference type="EMBL" id="VFQC01000001">
    <property type="protein sequence ID" value="TQN33219.1"/>
    <property type="molecule type" value="Genomic_DNA"/>
</dbReference>
<keyword evidence="1" id="KW-1133">Transmembrane helix</keyword>
<protein>
    <submittedName>
        <fullName evidence="2">Uncharacterized protein</fullName>
    </submittedName>
</protein>
<accession>A0A543NN09</accession>
<dbReference type="RefSeq" id="WP_141924614.1">
    <property type="nucleotide sequence ID" value="NZ_VFQC01000001.1"/>
</dbReference>
<name>A0A543NN09_9ACTN</name>
<feature type="transmembrane region" description="Helical" evidence="1">
    <location>
        <begin position="75"/>
        <end position="94"/>
    </location>
</feature>
<proteinExistence type="predicted"/>
<feature type="transmembrane region" description="Helical" evidence="1">
    <location>
        <begin position="101"/>
        <end position="123"/>
    </location>
</feature>
<evidence type="ECO:0000313" key="2">
    <source>
        <dbReference type="EMBL" id="TQN33219.1"/>
    </source>
</evidence>
<feature type="transmembrane region" description="Helical" evidence="1">
    <location>
        <begin position="21"/>
        <end position="42"/>
    </location>
</feature>
<sequence length="125" mass="13548">MTEENTIPANREGRYAPRWRRVLTLAGATVAFLVVGVVTAFYGSLAAFMSDTCGPDDTAPICTGIGQNLTVVSPWMALTIGILLTTVGGGVAVWRRRSLTLWLLSAWALLFLGLLVSWSIAYWDV</sequence>
<dbReference type="Proteomes" id="UP000317422">
    <property type="component" value="Unassembled WGS sequence"/>
</dbReference>
<keyword evidence="1" id="KW-0812">Transmembrane</keyword>
<dbReference type="AlphaFoldDB" id="A0A543NN09"/>
<evidence type="ECO:0000256" key="1">
    <source>
        <dbReference type="SAM" id="Phobius"/>
    </source>
</evidence>
<reference evidence="2 3" key="1">
    <citation type="submission" date="2019-06" db="EMBL/GenBank/DDBJ databases">
        <title>Sequencing the genomes of 1000 actinobacteria strains.</title>
        <authorList>
            <person name="Klenk H.-P."/>
        </authorList>
    </citation>
    <scope>NUCLEOTIDE SEQUENCE [LARGE SCALE GENOMIC DNA]</scope>
    <source>
        <strain evidence="2 3">DSM 45015</strain>
    </source>
</reference>
<comment type="caution">
    <text evidence="2">The sequence shown here is derived from an EMBL/GenBank/DDBJ whole genome shotgun (WGS) entry which is preliminary data.</text>
</comment>
<organism evidence="2 3">
    <name type="scientific">Haloactinospora alba</name>
    <dbReference type="NCBI Taxonomy" id="405555"/>
    <lineage>
        <taxon>Bacteria</taxon>
        <taxon>Bacillati</taxon>
        <taxon>Actinomycetota</taxon>
        <taxon>Actinomycetes</taxon>
        <taxon>Streptosporangiales</taxon>
        <taxon>Nocardiopsidaceae</taxon>
        <taxon>Haloactinospora</taxon>
    </lineage>
</organism>
<gene>
    <name evidence="2" type="ORF">FHX37_3224</name>
</gene>
<evidence type="ECO:0000313" key="3">
    <source>
        <dbReference type="Proteomes" id="UP000317422"/>
    </source>
</evidence>